<organism evidence="9">
    <name type="scientific">marine sediment metagenome</name>
    <dbReference type="NCBI Taxonomy" id="412755"/>
    <lineage>
        <taxon>unclassified sequences</taxon>
        <taxon>metagenomes</taxon>
        <taxon>ecological metagenomes</taxon>
    </lineage>
</organism>
<dbReference type="EMBL" id="LAZR01001497">
    <property type="protein sequence ID" value="KKN43662.1"/>
    <property type="molecule type" value="Genomic_DNA"/>
</dbReference>
<dbReference type="SUPFAM" id="SSF52540">
    <property type="entry name" value="P-loop containing nucleoside triphosphate hydrolases"/>
    <property type="match status" value="1"/>
</dbReference>
<comment type="caution">
    <text evidence="9">The sequence shown here is derived from an EMBL/GenBank/DDBJ whole genome shotgun (WGS) entry which is preliminary data.</text>
</comment>
<dbReference type="Pfam" id="PF01656">
    <property type="entry name" value="CbiA"/>
    <property type="match status" value="1"/>
</dbReference>
<dbReference type="PANTHER" id="PTHR43873:SF1">
    <property type="entry name" value="COBYRINATE A,C-DIAMIDE SYNTHASE"/>
    <property type="match status" value="1"/>
</dbReference>
<dbReference type="Gene3D" id="3.40.50.300">
    <property type="entry name" value="P-loop containing nucleotide triphosphate hydrolases"/>
    <property type="match status" value="1"/>
</dbReference>
<comment type="cofactor">
    <cofactor evidence="1">
        <name>Mg(2+)</name>
        <dbReference type="ChEBI" id="CHEBI:18420"/>
    </cofactor>
</comment>
<dbReference type="PROSITE" id="PS51273">
    <property type="entry name" value="GATASE_TYPE_1"/>
    <property type="match status" value="1"/>
</dbReference>
<dbReference type="NCBIfam" id="TIGR00379">
    <property type="entry name" value="cobB"/>
    <property type="match status" value="1"/>
</dbReference>
<feature type="domain" description="CobB/CobQ-like glutamine amidotransferase" evidence="8">
    <location>
        <begin position="239"/>
        <end position="420"/>
    </location>
</feature>
<dbReference type="CDD" id="cd03130">
    <property type="entry name" value="GATase1_CobB"/>
    <property type="match status" value="1"/>
</dbReference>
<dbReference type="AlphaFoldDB" id="A0A0F9R377"/>
<dbReference type="SUPFAM" id="SSF52317">
    <property type="entry name" value="Class I glutamine amidotransferase-like"/>
    <property type="match status" value="1"/>
</dbReference>
<keyword evidence="4" id="KW-0067">ATP-binding</keyword>
<dbReference type="Gene3D" id="3.40.50.880">
    <property type="match status" value="1"/>
</dbReference>
<evidence type="ECO:0000256" key="6">
    <source>
        <dbReference type="ARBA" id="ARBA00022962"/>
    </source>
</evidence>
<dbReference type="InterPro" id="IPR029062">
    <property type="entry name" value="Class_I_gatase-like"/>
</dbReference>
<proteinExistence type="inferred from homology"/>
<evidence type="ECO:0000313" key="9">
    <source>
        <dbReference type="EMBL" id="KKN43662.1"/>
    </source>
</evidence>
<dbReference type="GO" id="GO:0042242">
    <property type="term" value="F:cobyrinic acid a,c-diamide synthase activity"/>
    <property type="evidence" value="ECO:0007669"/>
    <property type="project" value="InterPro"/>
</dbReference>
<feature type="domain" description="CobQ/CobB/MinD/ParA nucleotide binding" evidence="7">
    <location>
        <begin position="11"/>
        <end position="188"/>
    </location>
</feature>
<name>A0A0F9R377_9ZZZZ</name>
<evidence type="ECO:0000256" key="4">
    <source>
        <dbReference type="ARBA" id="ARBA00022840"/>
    </source>
</evidence>
<keyword evidence="6" id="KW-0315">Glutamine amidotransferase</keyword>
<evidence type="ECO:0000256" key="1">
    <source>
        <dbReference type="ARBA" id="ARBA00001946"/>
    </source>
</evidence>
<dbReference type="PROSITE" id="PS51274">
    <property type="entry name" value="GATASE_COBBQ"/>
    <property type="match status" value="1"/>
</dbReference>
<evidence type="ECO:0000256" key="5">
    <source>
        <dbReference type="ARBA" id="ARBA00022842"/>
    </source>
</evidence>
<evidence type="ECO:0000259" key="8">
    <source>
        <dbReference type="Pfam" id="PF07685"/>
    </source>
</evidence>
<accession>A0A0F9R377</accession>
<gene>
    <name evidence="9" type="ORF">LCGC14_0700950</name>
</gene>
<evidence type="ECO:0000256" key="2">
    <source>
        <dbReference type="ARBA" id="ARBA00022598"/>
    </source>
</evidence>
<dbReference type="GO" id="GO:0005524">
    <property type="term" value="F:ATP binding"/>
    <property type="evidence" value="ECO:0007669"/>
    <property type="project" value="UniProtKB-KW"/>
</dbReference>
<dbReference type="Pfam" id="PF07685">
    <property type="entry name" value="GATase_3"/>
    <property type="match status" value="1"/>
</dbReference>
<protein>
    <submittedName>
        <fullName evidence="9">Uncharacterized protein</fullName>
    </submittedName>
</protein>
<dbReference type="InterPro" id="IPR027417">
    <property type="entry name" value="P-loop_NTPase"/>
</dbReference>
<dbReference type="HAMAP" id="MF_00027">
    <property type="entry name" value="CobB_CbiA"/>
    <property type="match status" value="1"/>
</dbReference>
<dbReference type="InterPro" id="IPR002586">
    <property type="entry name" value="CobQ/CobB/MinD/ParA_Nub-bd_dom"/>
</dbReference>
<keyword evidence="5" id="KW-0460">Magnesium</keyword>
<dbReference type="InterPro" id="IPR004484">
    <property type="entry name" value="CbiA/CobB_synth"/>
</dbReference>
<evidence type="ECO:0000256" key="3">
    <source>
        <dbReference type="ARBA" id="ARBA00022741"/>
    </source>
</evidence>
<evidence type="ECO:0000259" key="7">
    <source>
        <dbReference type="Pfam" id="PF01656"/>
    </source>
</evidence>
<dbReference type="PANTHER" id="PTHR43873">
    <property type="entry name" value="COBYRINATE A,C-DIAMIDE SYNTHASE"/>
    <property type="match status" value="1"/>
</dbReference>
<sequence>MNQTHQCAAFVIAAPASGQGKTTVTATLARYYRKQGKRVRVFKVGPDFLDPMILQHASGNPVYQLDLWMVGEHQSRQLLADAAANADLILIEGVMGLFDGTPSTADLSATLNIPVIAVIDGSAMAQTFGALAYGLAHYRDDVVVAGVVANRTASQRHQAMLTDSLSDSLPWFAVLPRNADAALPSRHLGLVQAEEIADLEQRLTLLADHLVLNPDAILPVSDFIAEEKIALPRSLDKVKIAIAKDAAFSFIYQANLDLLQAMGAELTFFSPLNDQTLPEADCVYLPGGYPELYLNSLSKNTSMMNAIKQHYDANKPILAECGGMLYLTESITDKQGEQANMLGLIAGKTVMQSRFSALALQEVSLNNHLIRGHTYHHSILETITDPVALATNPNGNHTHEAVYQQNRLTASYIHFYFPSNPSLIAELLSP</sequence>
<keyword evidence="3" id="KW-0547">Nucleotide-binding</keyword>
<dbReference type="NCBIfam" id="NF002204">
    <property type="entry name" value="PRK01077.1"/>
    <property type="match status" value="1"/>
</dbReference>
<reference evidence="9" key="1">
    <citation type="journal article" date="2015" name="Nature">
        <title>Complex archaea that bridge the gap between prokaryotes and eukaryotes.</title>
        <authorList>
            <person name="Spang A."/>
            <person name="Saw J.H."/>
            <person name="Jorgensen S.L."/>
            <person name="Zaremba-Niedzwiedzka K."/>
            <person name="Martijn J."/>
            <person name="Lind A.E."/>
            <person name="van Eijk R."/>
            <person name="Schleper C."/>
            <person name="Guy L."/>
            <person name="Ettema T.J."/>
        </authorList>
    </citation>
    <scope>NUCLEOTIDE SEQUENCE</scope>
</reference>
<dbReference type="InterPro" id="IPR011698">
    <property type="entry name" value="GATase_3"/>
</dbReference>
<keyword evidence="2" id="KW-0436">Ligase</keyword>